<feature type="chain" id="PRO_5042281998" description="Venom protein" evidence="1">
    <location>
        <begin position="17"/>
        <end position="143"/>
    </location>
</feature>
<organism evidence="2 3">
    <name type="scientific">Hemibagrus guttatus</name>
    <dbReference type="NCBI Taxonomy" id="175788"/>
    <lineage>
        <taxon>Eukaryota</taxon>
        <taxon>Metazoa</taxon>
        <taxon>Chordata</taxon>
        <taxon>Craniata</taxon>
        <taxon>Vertebrata</taxon>
        <taxon>Euteleostomi</taxon>
        <taxon>Actinopterygii</taxon>
        <taxon>Neopterygii</taxon>
        <taxon>Teleostei</taxon>
        <taxon>Ostariophysi</taxon>
        <taxon>Siluriformes</taxon>
        <taxon>Bagridae</taxon>
        <taxon>Hemibagrus</taxon>
    </lineage>
</organism>
<comment type="caution">
    <text evidence="2">The sequence shown here is derived from an EMBL/GenBank/DDBJ whole genome shotgun (WGS) entry which is preliminary data.</text>
</comment>
<protein>
    <recommendedName>
        <fullName evidence="4">Venom protein</fullName>
    </recommendedName>
</protein>
<dbReference type="EMBL" id="JAUCMX010000013">
    <property type="protein sequence ID" value="KAK3526343.1"/>
    <property type="molecule type" value="Genomic_DNA"/>
</dbReference>
<sequence>MKIFLLFLLTAMVVTAAPYLSKSDESKLQHVILEEIIQSTKDLKDLLKADLFVQKVIISEDCTRPNFCKAGKILGMYRAEELGLKQTDWLLPRKLVAYTRDCVVTTKSTSIIKFADDAVVMGRITDNDETAYLEKIRHLENWS</sequence>
<dbReference type="Proteomes" id="UP001274896">
    <property type="component" value="Unassembled WGS sequence"/>
</dbReference>
<dbReference type="AlphaFoldDB" id="A0AAE0QNC1"/>
<evidence type="ECO:0008006" key="4">
    <source>
        <dbReference type="Google" id="ProtNLM"/>
    </source>
</evidence>
<evidence type="ECO:0000256" key="1">
    <source>
        <dbReference type="SAM" id="SignalP"/>
    </source>
</evidence>
<evidence type="ECO:0000313" key="2">
    <source>
        <dbReference type="EMBL" id="KAK3526343.1"/>
    </source>
</evidence>
<evidence type="ECO:0000313" key="3">
    <source>
        <dbReference type="Proteomes" id="UP001274896"/>
    </source>
</evidence>
<accession>A0AAE0QNC1</accession>
<proteinExistence type="predicted"/>
<feature type="signal peptide" evidence="1">
    <location>
        <begin position="1"/>
        <end position="16"/>
    </location>
</feature>
<reference evidence="2" key="1">
    <citation type="submission" date="2023-06" db="EMBL/GenBank/DDBJ databases">
        <title>Male Hemibagrus guttatus genome.</title>
        <authorList>
            <person name="Bian C."/>
        </authorList>
    </citation>
    <scope>NUCLEOTIDE SEQUENCE</scope>
    <source>
        <strain evidence="2">Male_cb2023</strain>
        <tissue evidence="2">Muscle</tissue>
    </source>
</reference>
<keyword evidence="3" id="KW-1185">Reference proteome</keyword>
<name>A0AAE0QNC1_9TELE</name>
<keyword evidence="1" id="KW-0732">Signal</keyword>
<gene>
    <name evidence="2" type="ORF">QTP70_024267</name>
</gene>